<dbReference type="EMBL" id="HBUF01311382">
    <property type="protein sequence ID" value="CAG6693222.1"/>
    <property type="molecule type" value="Transcribed_RNA"/>
</dbReference>
<dbReference type="EMBL" id="HBUF01311379">
    <property type="protein sequence ID" value="CAG6693213.1"/>
    <property type="molecule type" value="Transcribed_RNA"/>
</dbReference>
<proteinExistence type="predicted"/>
<organism evidence="1">
    <name type="scientific">Cacopsylla melanoneura</name>
    <dbReference type="NCBI Taxonomy" id="428564"/>
    <lineage>
        <taxon>Eukaryota</taxon>
        <taxon>Metazoa</taxon>
        <taxon>Ecdysozoa</taxon>
        <taxon>Arthropoda</taxon>
        <taxon>Hexapoda</taxon>
        <taxon>Insecta</taxon>
        <taxon>Pterygota</taxon>
        <taxon>Neoptera</taxon>
        <taxon>Paraneoptera</taxon>
        <taxon>Hemiptera</taxon>
        <taxon>Sternorrhyncha</taxon>
        <taxon>Psylloidea</taxon>
        <taxon>Psyllidae</taxon>
        <taxon>Psyllinae</taxon>
        <taxon>Cacopsylla</taxon>
    </lineage>
</organism>
<sequence length="118" mass="13736">MSERVMILDQAMDLYNVEHGSLRVCPCTILVHVIDFHPGVFLGIVLEAACWQDHLLTTGRFPCIPHAFGFIEFWTLMFQNFNTVVQTFRRPAVLSLWDTNWNCLCDDVFLLGTWFRII</sequence>
<dbReference type="EMBL" id="HBUF01311378">
    <property type="protein sequence ID" value="CAG6693210.1"/>
    <property type="molecule type" value="Transcribed_RNA"/>
</dbReference>
<dbReference type="EMBL" id="HBUF01311380">
    <property type="protein sequence ID" value="CAG6693216.1"/>
    <property type="molecule type" value="Transcribed_RNA"/>
</dbReference>
<reference evidence="1" key="1">
    <citation type="submission" date="2021-05" db="EMBL/GenBank/DDBJ databases">
        <authorList>
            <person name="Alioto T."/>
            <person name="Alioto T."/>
            <person name="Gomez Garrido J."/>
        </authorList>
    </citation>
    <scope>NUCLEOTIDE SEQUENCE</scope>
</reference>
<name>A0A8D8TQM4_9HEMI</name>
<evidence type="ECO:0000313" key="1">
    <source>
        <dbReference type="EMBL" id="CAG6693216.1"/>
    </source>
</evidence>
<accession>A0A8D8TQM4</accession>
<protein>
    <submittedName>
        <fullName evidence="1">Uncharacterized protein</fullName>
    </submittedName>
</protein>
<dbReference type="AlphaFoldDB" id="A0A8D8TQM4"/>
<dbReference type="EMBL" id="HBUF01311381">
    <property type="protein sequence ID" value="CAG6693219.1"/>
    <property type="molecule type" value="Transcribed_RNA"/>
</dbReference>